<accession>A0A368RD97</accession>
<evidence type="ECO:0000256" key="1">
    <source>
        <dbReference type="SAM" id="MobiDB-lite"/>
    </source>
</evidence>
<evidence type="ECO:0000313" key="2">
    <source>
        <dbReference type="EMBL" id="RCV28082.1"/>
    </source>
</evidence>
<name>A0A368RD97_SETIT</name>
<feature type="region of interest" description="Disordered" evidence="1">
    <location>
        <begin position="81"/>
        <end position="108"/>
    </location>
</feature>
<sequence length="200" mass="22160">MKMETHLLPLWERETPAGSQHFPRVGGPCDPPASGQIASPFGSRHRGVWRPDPHVFHGLALPHLEGPDAASPSLRLSTALRSTTRHALSSPRPSVAPAPPHRQCLSSSPSPVLLKQALRSCPRRQLPLHQPRCLHLVFLLYYSGNLRCSTPKYLCLWPPSPSSLLQQDQQVQRVQSLNFCGECKNAAIWICDAVLHSPQF</sequence>
<gene>
    <name evidence="2" type="ORF">SETIT_5G377600v2</name>
</gene>
<reference evidence="2" key="2">
    <citation type="submission" date="2015-07" db="EMBL/GenBank/DDBJ databases">
        <authorList>
            <person name="Noorani M."/>
        </authorList>
    </citation>
    <scope>NUCLEOTIDE SEQUENCE</scope>
    <source>
        <strain evidence="2">Yugu1</strain>
    </source>
</reference>
<proteinExistence type="predicted"/>
<dbReference type="AlphaFoldDB" id="A0A368RD97"/>
<dbReference type="EMBL" id="CM003532">
    <property type="protein sequence ID" value="RCV28082.1"/>
    <property type="molecule type" value="Genomic_DNA"/>
</dbReference>
<organism evidence="2">
    <name type="scientific">Setaria italica</name>
    <name type="common">Foxtail millet</name>
    <name type="synonym">Panicum italicum</name>
    <dbReference type="NCBI Taxonomy" id="4555"/>
    <lineage>
        <taxon>Eukaryota</taxon>
        <taxon>Viridiplantae</taxon>
        <taxon>Streptophyta</taxon>
        <taxon>Embryophyta</taxon>
        <taxon>Tracheophyta</taxon>
        <taxon>Spermatophyta</taxon>
        <taxon>Magnoliopsida</taxon>
        <taxon>Liliopsida</taxon>
        <taxon>Poales</taxon>
        <taxon>Poaceae</taxon>
        <taxon>PACMAD clade</taxon>
        <taxon>Panicoideae</taxon>
        <taxon>Panicodae</taxon>
        <taxon>Paniceae</taxon>
        <taxon>Cenchrinae</taxon>
        <taxon>Setaria</taxon>
    </lineage>
</organism>
<protein>
    <submittedName>
        <fullName evidence="2">Uncharacterized protein</fullName>
    </submittedName>
</protein>
<reference evidence="2" key="1">
    <citation type="journal article" date="2012" name="Nat. Biotechnol.">
        <title>Reference genome sequence of the model plant Setaria.</title>
        <authorList>
            <person name="Bennetzen J.L."/>
            <person name="Schmutz J."/>
            <person name="Wang H."/>
            <person name="Percifield R."/>
            <person name="Hawkins J."/>
            <person name="Pontaroli A.C."/>
            <person name="Estep M."/>
            <person name="Feng L."/>
            <person name="Vaughn J.N."/>
            <person name="Grimwood J."/>
            <person name="Jenkins J."/>
            <person name="Barry K."/>
            <person name="Lindquist E."/>
            <person name="Hellsten U."/>
            <person name="Deshpande S."/>
            <person name="Wang X."/>
            <person name="Wu X."/>
            <person name="Mitros T."/>
            <person name="Triplett J."/>
            <person name="Yang X."/>
            <person name="Ye C.Y."/>
            <person name="Mauro-Herrera M."/>
            <person name="Wang L."/>
            <person name="Li P."/>
            <person name="Sharma M."/>
            <person name="Sharma R."/>
            <person name="Ronald P.C."/>
            <person name="Panaud O."/>
            <person name="Kellogg E.A."/>
            <person name="Brutnell T.P."/>
            <person name="Doust A.N."/>
            <person name="Tuskan G.A."/>
            <person name="Rokhsar D."/>
            <person name="Devos K.M."/>
        </authorList>
    </citation>
    <scope>NUCLEOTIDE SEQUENCE [LARGE SCALE GENOMIC DNA]</scope>
    <source>
        <strain evidence="2">Yugu1</strain>
    </source>
</reference>